<dbReference type="OrthoDB" id="1077582at2759"/>
<keyword evidence="8" id="KW-1185">Reference proteome</keyword>
<dbReference type="InParanoid" id="A0A2P6MQG5"/>
<feature type="domain" description="Wax synthase" evidence="6">
    <location>
        <begin position="188"/>
        <end position="263"/>
    </location>
</feature>
<keyword evidence="4 5" id="KW-0472">Membrane</keyword>
<dbReference type="InterPro" id="IPR032805">
    <property type="entry name" value="Wax_synthase_dom"/>
</dbReference>
<feature type="transmembrane region" description="Helical" evidence="5">
    <location>
        <begin position="6"/>
        <end position="24"/>
    </location>
</feature>
<organism evidence="7 8">
    <name type="scientific">Planoprotostelium fungivorum</name>
    <dbReference type="NCBI Taxonomy" id="1890364"/>
    <lineage>
        <taxon>Eukaryota</taxon>
        <taxon>Amoebozoa</taxon>
        <taxon>Evosea</taxon>
        <taxon>Variosea</taxon>
        <taxon>Cavosteliida</taxon>
        <taxon>Cavosteliaceae</taxon>
        <taxon>Planoprotostelium</taxon>
    </lineage>
</organism>
<dbReference type="Pfam" id="PF13813">
    <property type="entry name" value="MBOAT_2"/>
    <property type="match status" value="1"/>
</dbReference>
<feature type="transmembrane region" description="Helical" evidence="5">
    <location>
        <begin position="253"/>
        <end position="272"/>
    </location>
</feature>
<protein>
    <recommendedName>
        <fullName evidence="6">Wax synthase domain-containing protein</fullName>
    </recommendedName>
</protein>
<evidence type="ECO:0000256" key="3">
    <source>
        <dbReference type="ARBA" id="ARBA00022989"/>
    </source>
</evidence>
<dbReference type="GO" id="GO:0016020">
    <property type="term" value="C:membrane"/>
    <property type="evidence" value="ECO:0007669"/>
    <property type="project" value="UniProtKB-SubCell"/>
</dbReference>
<evidence type="ECO:0000313" key="7">
    <source>
        <dbReference type="EMBL" id="PRP73944.1"/>
    </source>
</evidence>
<feature type="transmembrane region" description="Helical" evidence="5">
    <location>
        <begin position="36"/>
        <end position="55"/>
    </location>
</feature>
<evidence type="ECO:0000256" key="2">
    <source>
        <dbReference type="ARBA" id="ARBA00022692"/>
    </source>
</evidence>
<keyword evidence="3 5" id="KW-1133">Transmembrane helix</keyword>
<reference evidence="7 8" key="1">
    <citation type="journal article" date="2018" name="Genome Biol. Evol.">
        <title>Multiple Roots of Fruiting Body Formation in Amoebozoa.</title>
        <authorList>
            <person name="Hillmann F."/>
            <person name="Forbes G."/>
            <person name="Novohradska S."/>
            <person name="Ferling I."/>
            <person name="Riege K."/>
            <person name="Groth M."/>
            <person name="Westermann M."/>
            <person name="Marz M."/>
            <person name="Spaller T."/>
            <person name="Winckler T."/>
            <person name="Schaap P."/>
            <person name="Glockner G."/>
        </authorList>
    </citation>
    <scope>NUCLEOTIDE SEQUENCE [LARGE SCALE GENOMIC DNA]</scope>
    <source>
        <strain evidence="7 8">Jena</strain>
    </source>
</reference>
<feature type="transmembrane region" description="Helical" evidence="5">
    <location>
        <begin position="61"/>
        <end position="82"/>
    </location>
</feature>
<keyword evidence="2 5" id="KW-0812">Transmembrane</keyword>
<comment type="caution">
    <text evidence="7">The sequence shown here is derived from an EMBL/GenBank/DDBJ whole genome shotgun (WGS) entry which is preliminary data.</text>
</comment>
<comment type="subcellular location">
    <subcellularLocation>
        <location evidence="1">Membrane</location>
        <topology evidence="1">Multi-pass membrane protein</topology>
    </subcellularLocation>
</comment>
<evidence type="ECO:0000313" key="8">
    <source>
        <dbReference type="Proteomes" id="UP000241769"/>
    </source>
</evidence>
<sequence>MVLLQITGGVLTAAGCFFSLYQGLKTLVNEGDRSQRILWSTLTCLFSALNCLVFPPLSPHIHVATNLIFSYVALKVLDLLIFRQTPPKFLVNKEYKTVSELSPSQKKDYLWSIFFEMRYESFDICTVIRTKEPPPKKVRSIATAAIVLFINYFIQRPELDLLWVGHIVQTILQAGHELLSTPTTAPLFNGYIIEFTSVSELWTTQWHQLLTSPFQSIAYRPVAPYLGRAGAVVSVFNLSGIWHGFWTYPVMGLRAAIIFWGFMVGLGVASVVDYGVVKKYGGKNMRWAFSGIVILILGHIIVNEARMGLKETIGLILPAQHRLNTLSLVKQLSEGVMSSQGPFQQLVSLVGRWEDQNRKGSALLQQLSEQTAFINKQPAPSEAIGGSTPFTATEDEQPASFNAFEVEKTLSKLREVHLQLNSVADDMEKFRDSLYHRLTLPLQMASDPQHQSLLDHWDFIIRVTSMFCREFVVKEGILKDVNMCTPSDVLMTYNVIWKSQAYVDVGVMEIYKRFIEVEEMV</sequence>
<accession>A0A2P6MQG5</accession>
<feature type="transmembrane region" description="Helical" evidence="5">
    <location>
        <begin position="284"/>
        <end position="302"/>
    </location>
</feature>
<evidence type="ECO:0000256" key="5">
    <source>
        <dbReference type="SAM" id="Phobius"/>
    </source>
</evidence>
<evidence type="ECO:0000256" key="1">
    <source>
        <dbReference type="ARBA" id="ARBA00004141"/>
    </source>
</evidence>
<dbReference type="AlphaFoldDB" id="A0A2P6MQG5"/>
<evidence type="ECO:0000259" key="6">
    <source>
        <dbReference type="Pfam" id="PF13813"/>
    </source>
</evidence>
<dbReference type="Proteomes" id="UP000241769">
    <property type="component" value="Unassembled WGS sequence"/>
</dbReference>
<gene>
    <name evidence="7" type="ORF">PROFUN_08137</name>
</gene>
<evidence type="ECO:0000256" key="4">
    <source>
        <dbReference type="ARBA" id="ARBA00023136"/>
    </source>
</evidence>
<name>A0A2P6MQG5_9EUKA</name>
<feature type="transmembrane region" description="Helical" evidence="5">
    <location>
        <begin position="225"/>
        <end position="246"/>
    </location>
</feature>
<proteinExistence type="predicted"/>
<dbReference type="EMBL" id="MDYQ01000520">
    <property type="protein sequence ID" value="PRP73944.1"/>
    <property type="molecule type" value="Genomic_DNA"/>
</dbReference>